<organism evidence="1 2">
    <name type="scientific">Robbsia betulipollinis</name>
    <dbReference type="NCBI Taxonomy" id="2981849"/>
    <lineage>
        <taxon>Bacteria</taxon>
        <taxon>Pseudomonadati</taxon>
        <taxon>Pseudomonadota</taxon>
        <taxon>Betaproteobacteria</taxon>
        <taxon>Burkholderiales</taxon>
        <taxon>Burkholderiaceae</taxon>
        <taxon>Robbsia</taxon>
    </lineage>
</organism>
<proteinExistence type="predicted"/>
<dbReference type="EMBL" id="JAPMXC010000006">
    <property type="protein sequence ID" value="MCY0388711.1"/>
    <property type="molecule type" value="Genomic_DNA"/>
</dbReference>
<dbReference type="RefSeq" id="WP_267848602.1">
    <property type="nucleotide sequence ID" value="NZ_JAPMXC010000006.1"/>
</dbReference>
<evidence type="ECO:0000313" key="1">
    <source>
        <dbReference type="EMBL" id="MCY0388711.1"/>
    </source>
</evidence>
<reference evidence="1" key="1">
    <citation type="submission" date="2022-11" db="EMBL/GenBank/DDBJ databases">
        <title>Robbsia betulipollinis sp. nov., isolated from pollen of birch (Betula pendula).</title>
        <authorList>
            <person name="Shi H."/>
            <person name="Ambika Manirajan B."/>
            <person name="Ratering S."/>
            <person name="Geissler-Plaum R."/>
            <person name="Schnell S."/>
        </authorList>
    </citation>
    <scope>NUCLEOTIDE SEQUENCE</scope>
    <source>
        <strain evidence="1">Bb-Pol-6</strain>
    </source>
</reference>
<protein>
    <submittedName>
        <fullName evidence="1">Uncharacterized protein</fullName>
    </submittedName>
</protein>
<comment type="caution">
    <text evidence="1">The sequence shown here is derived from an EMBL/GenBank/DDBJ whole genome shotgun (WGS) entry which is preliminary data.</text>
</comment>
<evidence type="ECO:0000313" key="2">
    <source>
        <dbReference type="Proteomes" id="UP001082899"/>
    </source>
</evidence>
<dbReference type="Proteomes" id="UP001082899">
    <property type="component" value="Unassembled WGS sequence"/>
</dbReference>
<sequence>MHQKAILPAFRTVFAITAASLNLRATPGQQGGAGRRSHAAAPACQIRLPALK</sequence>
<keyword evidence="2" id="KW-1185">Reference proteome</keyword>
<gene>
    <name evidence="1" type="ORF">OVY01_16160</name>
</gene>
<accession>A0ABT3ZQ68</accession>
<name>A0ABT3ZQ68_9BURK</name>